<dbReference type="RefSeq" id="WP_068753253.1">
    <property type="nucleotide sequence ID" value="NZ_KQ950180.1"/>
</dbReference>
<feature type="transmembrane region" description="Helical" evidence="8">
    <location>
        <begin position="375"/>
        <end position="395"/>
    </location>
</feature>
<dbReference type="PANTHER" id="PTHR33406:SF11">
    <property type="entry name" value="MEMBRANE PROTEIN SCO6666-RELATED"/>
    <property type="match status" value="1"/>
</dbReference>
<gene>
    <name evidence="10" type="ORF">AC529_09605</name>
</gene>
<keyword evidence="11" id="KW-1185">Reference proteome</keyword>
<dbReference type="EMBL" id="LGEM01000055">
    <property type="protein sequence ID" value="KUP96926.1"/>
    <property type="molecule type" value="Genomic_DNA"/>
</dbReference>
<dbReference type="GO" id="GO:0005886">
    <property type="term" value="C:plasma membrane"/>
    <property type="evidence" value="ECO:0007669"/>
    <property type="project" value="UniProtKB-SubCell"/>
</dbReference>
<evidence type="ECO:0000313" key="11">
    <source>
        <dbReference type="Proteomes" id="UP000074382"/>
    </source>
</evidence>
<keyword evidence="4 8" id="KW-0812">Transmembrane</keyword>
<feature type="transmembrane region" description="Helical" evidence="8">
    <location>
        <begin position="287"/>
        <end position="313"/>
    </location>
</feature>
<protein>
    <submittedName>
        <fullName evidence="10">RND transporter</fullName>
    </submittedName>
</protein>
<feature type="transmembrane region" description="Helical" evidence="8">
    <location>
        <begin position="541"/>
        <end position="559"/>
    </location>
</feature>
<dbReference type="InterPro" id="IPR000731">
    <property type="entry name" value="SSD"/>
</dbReference>
<keyword evidence="6 8" id="KW-0472">Membrane</keyword>
<comment type="similarity">
    <text evidence="2">Belongs to the resistance-nodulation-cell division (RND) (TC 2.A.6) family. MmpL subfamily.</text>
</comment>
<dbReference type="Gene3D" id="1.20.1640.10">
    <property type="entry name" value="Multidrug efflux transporter AcrB transmembrane domain"/>
    <property type="match status" value="2"/>
</dbReference>
<keyword evidence="5 8" id="KW-1133">Transmembrane helix</keyword>
<reference evidence="11" key="1">
    <citation type="journal article" date="2017" name="Acta Aliment.">
        <title>Plant polysaccharide degrading enzyme system of Thermpbifida cellulosilytica TB100 revealed by de novo genome project data.</title>
        <authorList>
            <person name="Toth A."/>
            <person name="Baka E."/>
            <person name="Luzics S."/>
            <person name="Bata-Vidacs I."/>
            <person name="Nagy I."/>
            <person name="Balint B."/>
            <person name="Herceg R."/>
            <person name="Olasz F."/>
            <person name="Wilk T."/>
            <person name="Nagy T."/>
            <person name="Kriszt B."/>
            <person name="Nagy I."/>
            <person name="Kukolya J."/>
        </authorList>
    </citation>
    <scope>NUCLEOTIDE SEQUENCE [LARGE SCALE GENOMIC DNA]</scope>
    <source>
        <strain evidence="11">TB100</strain>
    </source>
</reference>
<evidence type="ECO:0000256" key="4">
    <source>
        <dbReference type="ARBA" id="ARBA00022692"/>
    </source>
</evidence>
<dbReference type="SUPFAM" id="SSF82866">
    <property type="entry name" value="Multidrug efflux transporter AcrB transmembrane domain"/>
    <property type="match status" value="2"/>
</dbReference>
<evidence type="ECO:0000256" key="6">
    <source>
        <dbReference type="ARBA" id="ARBA00023136"/>
    </source>
</evidence>
<feature type="transmembrane region" description="Helical" evidence="8">
    <location>
        <begin position="29"/>
        <end position="50"/>
    </location>
</feature>
<dbReference type="InterPro" id="IPR050545">
    <property type="entry name" value="Mycobact_MmpL"/>
</dbReference>
<organism evidence="10 11">
    <name type="scientific">Thermobifida cellulosilytica TB100</name>
    <dbReference type="NCBI Taxonomy" id="665004"/>
    <lineage>
        <taxon>Bacteria</taxon>
        <taxon>Bacillati</taxon>
        <taxon>Actinomycetota</taxon>
        <taxon>Actinomycetes</taxon>
        <taxon>Streptosporangiales</taxon>
        <taxon>Nocardiopsidaceae</taxon>
        <taxon>Thermobifida</taxon>
    </lineage>
</organism>
<feature type="transmembrane region" description="Helical" evidence="8">
    <location>
        <begin position="678"/>
        <end position="701"/>
    </location>
</feature>
<evidence type="ECO:0000256" key="2">
    <source>
        <dbReference type="ARBA" id="ARBA00010157"/>
    </source>
</evidence>
<feature type="region of interest" description="Disordered" evidence="7">
    <location>
        <begin position="734"/>
        <end position="763"/>
    </location>
</feature>
<feature type="domain" description="SSD" evidence="9">
    <location>
        <begin position="539"/>
        <end position="707"/>
    </location>
</feature>
<evidence type="ECO:0000256" key="5">
    <source>
        <dbReference type="ARBA" id="ARBA00022989"/>
    </source>
</evidence>
<comment type="subcellular location">
    <subcellularLocation>
        <location evidence="1">Cell membrane</location>
        <topology evidence="1">Multi-pass membrane protein</topology>
    </subcellularLocation>
</comment>
<feature type="domain" description="SSD" evidence="9">
    <location>
        <begin position="211"/>
        <end position="344"/>
    </location>
</feature>
<feature type="compositionally biased region" description="Gly residues" evidence="7">
    <location>
        <begin position="749"/>
        <end position="763"/>
    </location>
</feature>
<keyword evidence="3" id="KW-1003">Cell membrane</keyword>
<dbReference type="PANTHER" id="PTHR33406">
    <property type="entry name" value="MEMBRANE PROTEIN MJ1562-RELATED"/>
    <property type="match status" value="1"/>
</dbReference>
<comment type="caution">
    <text evidence="10">The sequence shown here is derived from an EMBL/GenBank/DDBJ whole genome shotgun (WGS) entry which is preliminary data.</text>
</comment>
<dbReference type="STRING" id="665004.AC529_09605"/>
<evidence type="ECO:0000259" key="9">
    <source>
        <dbReference type="PROSITE" id="PS50156"/>
    </source>
</evidence>
<name>A0A147KI14_THECS</name>
<evidence type="ECO:0000256" key="7">
    <source>
        <dbReference type="SAM" id="MobiDB-lite"/>
    </source>
</evidence>
<evidence type="ECO:0000256" key="3">
    <source>
        <dbReference type="ARBA" id="ARBA00022475"/>
    </source>
</evidence>
<dbReference type="Proteomes" id="UP000074382">
    <property type="component" value="Unassembled WGS sequence"/>
</dbReference>
<accession>A0A147KI14</accession>
<dbReference type="Pfam" id="PF03176">
    <property type="entry name" value="MMPL"/>
    <property type="match status" value="2"/>
</dbReference>
<evidence type="ECO:0000256" key="1">
    <source>
        <dbReference type="ARBA" id="ARBA00004651"/>
    </source>
</evidence>
<feature type="transmembrane region" description="Helical" evidence="8">
    <location>
        <begin position="190"/>
        <end position="209"/>
    </location>
</feature>
<feature type="transmembrane region" description="Helical" evidence="8">
    <location>
        <begin position="653"/>
        <end position="672"/>
    </location>
</feature>
<sequence>MAANTRPPGRPSLLWRLGDLVARRRGRTLVLTGVLFVLSVVYGSGALSVLSLSRFEAPPDSQAAQVRTVLWEEFGVGAPNFTLLVTAKGGDVDAPEVVEAGRRLTEELAAVPEVSEVHSYWTSGSSPTMRSEDGSQALVLAHLPGDADTTREVLTTLSPEFTRDTAEITVQAGGREEVFRQVGQESSRDFIRAEMLIFPGVLLMLVLLLRRFVAALLPMALGLFAMVGTLAVLRVLALFTDVSSFALNLALVLGLGLGVDYGLIMISRFREERRRTADLRTAVAATVATAGHTVVFSGITVLVSLSALLLFPFAFLRSFAYGGLAVVFFGIVGALVLLPALLAYAGPRVERKRQPAAEGSGFWHATAVRVMRRPFLFGGAVLAVLLLLGSPFLGIRFGPPDDRILPEGTSSRQTQQQLRDNFASEEADVLQVVAGGEGAPPSPQQLREYSAALSELPQVAQVESAEGRFVDGVRVRDTPSRNDYRGAELTWLAVTPLYDALSEDLEGTVEAVRSVEAPFETAVGGYPAELTDYRESVLNRLPLVMGLIFAITFVILFLMSGSLLMPLKATVVNLLSLSVMFGALVWIFQEGNLSGLLGFTATGSLDTTIPILMFCVAYGLSMDYEVFIMSRVKEEYDRTGDNEAAVATGLERVGPLVTAAAVILALTFAAYASSGVVFLKMLGVGTALVIVVDATLVRAILVPAFMRVAGRANWWAPAPLRWVHDRFGISEAASAPGGSPGEEWAGAAVGAGQGAGSGRSPGH</sequence>
<dbReference type="OrthoDB" id="7051771at2"/>
<dbReference type="PATRIC" id="fig|665004.4.peg.491"/>
<dbReference type="InterPro" id="IPR004869">
    <property type="entry name" value="MMPL_dom"/>
</dbReference>
<feature type="transmembrane region" description="Helical" evidence="8">
    <location>
        <begin position="571"/>
        <end position="589"/>
    </location>
</feature>
<feature type="transmembrane region" description="Helical" evidence="8">
    <location>
        <begin position="319"/>
        <end position="344"/>
    </location>
</feature>
<dbReference type="PROSITE" id="PS50156">
    <property type="entry name" value="SSD"/>
    <property type="match status" value="2"/>
</dbReference>
<feature type="transmembrane region" description="Helical" evidence="8">
    <location>
        <begin position="609"/>
        <end position="632"/>
    </location>
</feature>
<proteinExistence type="inferred from homology"/>
<feature type="transmembrane region" description="Helical" evidence="8">
    <location>
        <begin position="245"/>
        <end position="266"/>
    </location>
</feature>
<dbReference type="AlphaFoldDB" id="A0A147KI14"/>
<feature type="transmembrane region" description="Helical" evidence="8">
    <location>
        <begin position="216"/>
        <end position="239"/>
    </location>
</feature>
<evidence type="ECO:0000256" key="8">
    <source>
        <dbReference type="SAM" id="Phobius"/>
    </source>
</evidence>
<evidence type="ECO:0000313" key="10">
    <source>
        <dbReference type="EMBL" id="KUP96926.1"/>
    </source>
</evidence>